<evidence type="ECO:0000259" key="7">
    <source>
        <dbReference type="Pfam" id="PF13883"/>
    </source>
</evidence>
<keyword evidence="6" id="KW-1133">Transmembrane helix</keyword>
<evidence type="ECO:0000256" key="4">
    <source>
        <dbReference type="ARBA" id="ARBA00022729"/>
    </source>
</evidence>
<dbReference type="SUPFAM" id="SSF50475">
    <property type="entry name" value="FMN-binding split barrel"/>
    <property type="match status" value="1"/>
</dbReference>
<dbReference type="Gene3D" id="2.30.110.10">
    <property type="entry name" value="Electron Transport, Fmn-binding Protein, Chain A"/>
    <property type="match status" value="1"/>
</dbReference>
<dbReference type="InterPro" id="IPR012349">
    <property type="entry name" value="Split_barrel_FMN-bd"/>
</dbReference>
<keyword evidence="3" id="KW-0964">Secreted</keyword>
<evidence type="ECO:0000313" key="9">
    <source>
        <dbReference type="Proteomes" id="UP001153712"/>
    </source>
</evidence>
<evidence type="ECO:0000256" key="3">
    <source>
        <dbReference type="ARBA" id="ARBA00022525"/>
    </source>
</evidence>
<dbReference type="GO" id="GO:0005737">
    <property type="term" value="C:cytoplasm"/>
    <property type="evidence" value="ECO:0007669"/>
    <property type="project" value="UniProtKB-ARBA"/>
</dbReference>
<evidence type="ECO:0000313" key="8">
    <source>
        <dbReference type="EMBL" id="CAG9863268.1"/>
    </source>
</evidence>
<dbReference type="PANTHER" id="PTHR13343">
    <property type="entry name" value="CREG1 PROTEIN"/>
    <property type="match status" value="1"/>
</dbReference>
<dbReference type="PANTHER" id="PTHR13343:SF17">
    <property type="entry name" value="CELLULAR REPRESSOR OF E1A-STIMULATED GENES, ISOFORM A"/>
    <property type="match status" value="1"/>
</dbReference>
<sequence length="315" mass="35995">MLKARRTSPKRKKGRFEVDATRTHVLKLSKSKKKLGQLNDVKRFLGPLHEQINLVERWAFDHLTTRRRRRRGSSNFTGVISSRSGTFHVLSCRQYVLLFVLALLLLIAGEIWAREVVVPRVPPEPFQAALMARYIIHNTGWVSIATISTQEAIKGYPFVSLKSLSDGTSQNSTGVPYLYMTEMDVSGKDIQSNNNVSIMATLAETDYCESKNFDPQDPRCAKVLISGKLIKIEKSTPEYNFGMQALFDKHPSMKDWPKDHKFYLAKVELEQIEVLDFFGGLKHVTNKDYFSANITELINLDMQFKDVSIIEIENF</sequence>
<dbReference type="OrthoDB" id="46836at2759"/>
<evidence type="ECO:0000256" key="1">
    <source>
        <dbReference type="ARBA" id="ARBA00004613"/>
    </source>
</evidence>
<comment type="similarity">
    <text evidence="2">Belongs to the CREG family.</text>
</comment>
<feature type="domain" description="CREG-like beta-barrel" evidence="7">
    <location>
        <begin position="126"/>
        <end position="290"/>
    </location>
</feature>
<keyword evidence="6" id="KW-0472">Membrane</keyword>
<name>A0A9N9TRJ7_PHYSR</name>
<dbReference type="EMBL" id="OU900099">
    <property type="protein sequence ID" value="CAG9863268.1"/>
    <property type="molecule type" value="Genomic_DNA"/>
</dbReference>
<dbReference type="Proteomes" id="UP001153712">
    <property type="component" value="Chromosome 6"/>
</dbReference>
<gene>
    <name evidence="8" type="ORF">PHYEVI_LOCUS9566</name>
</gene>
<comment type="subcellular location">
    <subcellularLocation>
        <location evidence="1">Secreted</location>
    </subcellularLocation>
</comment>
<dbReference type="Pfam" id="PF13883">
    <property type="entry name" value="CREG_beta-barrel"/>
    <property type="match status" value="1"/>
</dbReference>
<keyword evidence="9" id="KW-1185">Reference proteome</keyword>
<keyword evidence="6" id="KW-0812">Transmembrane</keyword>
<evidence type="ECO:0000256" key="5">
    <source>
        <dbReference type="ARBA" id="ARBA00023180"/>
    </source>
</evidence>
<feature type="transmembrane region" description="Helical" evidence="6">
    <location>
        <begin position="95"/>
        <end position="113"/>
    </location>
</feature>
<dbReference type="InterPro" id="IPR055343">
    <property type="entry name" value="CREG_beta-barrel"/>
</dbReference>
<accession>A0A9N9TRJ7</accession>
<dbReference type="AlphaFoldDB" id="A0A9N9TRJ7"/>
<dbReference type="GO" id="GO:0012505">
    <property type="term" value="C:endomembrane system"/>
    <property type="evidence" value="ECO:0007669"/>
    <property type="project" value="UniProtKB-ARBA"/>
</dbReference>
<dbReference type="FunFam" id="2.30.110.10:FF:000004">
    <property type="entry name" value="Cellular repressor of E1A-stimulated genes 1"/>
    <property type="match status" value="1"/>
</dbReference>
<evidence type="ECO:0000256" key="6">
    <source>
        <dbReference type="SAM" id="Phobius"/>
    </source>
</evidence>
<proteinExistence type="inferred from homology"/>
<dbReference type="GO" id="GO:0005615">
    <property type="term" value="C:extracellular space"/>
    <property type="evidence" value="ECO:0007669"/>
    <property type="project" value="TreeGrafter"/>
</dbReference>
<organism evidence="8 9">
    <name type="scientific">Phyllotreta striolata</name>
    <name type="common">Striped flea beetle</name>
    <name type="synonym">Crioceris striolata</name>
    <dbReference type="NCBI Taxonomy" id="444603"/>
    <lineage>
        <taxon>Eukaryota</taxon>
        <taxon>Metazoa</taxon>
        <taxon>Ecdysozoa</taxon>
        <taxon>Arthropoda</taxon>
        <taxon>Hexapoda</taxon>
        <taxon>Insecta</taxon>
        <taxon>Pterygota</taxon>
        <taxon>Neoptera</taxon>
        <taxon>Endopterygota</taxon>
        <taxon>Coleoptera</taxon>
        <taxon>Polyphaga</taxon>
        <taxon>Cucujiformia</taxon>
        <taxon>Chrysomeloidea</taxon>
        <taxon>Chrysomelidae</taxon>
        <taxon>Galerucinae</taxon>
        <taxon>Alticini</taxon>
        <taxon>Phyllotreta</taxon>
    </lineage>
</organism>
<keyword evidence="4" id="KW-0732">Signal</keyword>
<evidence type="ECO:0000256" key="2">
    <source>
        <dbReference type="ARBA" id="ARBA00009230"/>
    </source>
</evidence>
<keyword evidence="5" id="KW-0325">Glycoprotein</keyword>
<reference evidence="8" key="1">
    <citation type="submission" date="2022-01" db="EMBL/GenBank/DDBJ databases">
        <authorList>
            <person name="King R."/>
        </authorList>
    </citation>
    <scope>NUCLEOTIDE SEQUENCE</scope>
</reference>
<protein>
    <recommendedName>
        <fullName evidence="7">CREG-like beta-barrel domain-containing protein</fullName>
    </recommendedName>
</protein>